<evidence type="ECO:0000313" key="1">
    <source>
        <dbReference type="EMBL" id="TNV75819.1"/>
    </source>
</evidence>
<dbReference type="EMBL" id="RRYP01014758">
    <property type="protein sequence ID" value="TNV75819.1"/>
    <property type="molecule type" value="Genomic_DNA"/>
</dbReference>
<gene>
    <name evidence="1" type="ORF">FGO68_gene7407</name>
</gene>
<sequence length="109" mass="11670">MLITRYAPASKQIFLTQKRSFTIETMQAWLTGQGDFIRGAGAGNYYSNAQYPHVHVGNLTNAAAATVFAAYSTGDGNGVNFVANSAFLGEGTYVAALVNPDARRRLMAC</sequence>
<comment type="caution">
    <text evidence="1">The sequence shown here is derived from an EMBL/GenBank/DDBJ whole genome shotgun (WGS) entry which is preliminary data.</text>
</comment>
<organism evidence="1 2">
    <name type="scientific">Halteria grandinella</name>
    <dbReference type="NCBI Taxonomy" id="5974"/>
    <lineage>
        <taxon>Eukaryota</taxon>
        <taxon>Sar</taxon>
        <taxon>Alveolata</taxon>
        <taxon>Ciliophora</taxon>
        <taxon>Intramacronucleata</taxon>
        <taxon>Spirotrichea</taxon>
        <taxon>Stichotrichia</taxon>
        <taxon>Sporadotrichida</taxon>
        <taxon>Halteriidae</taxon>
        <taxon>Halteria</taxon>
    </lineage>
</organism>
<name>A0A8J8NJN7_HALGN</name>
<evidence type="ECO:0000313" key="2">
    <source>
        <dbReference type="Proteomes" id="UP000785679"/>
    </source>
</evidence>
<reference evidence="1" key="1">
    <citation type="submission" date="2019-06" db="EMBL/GenBank/DDBJ databases">
        <authorList>
            <person name="Zheng W."/>
        </authorList>
    </citation>
    <scope>NUCLEOTIDE SEQUENCE</scope>
    <source>
        <strain evidence="1">QDHG01</strain>
    </source>
</reference>
<dbReference type="AlphaFoldDB" id="A0A8J8NJN7"/>
<keyword evidence="2" id="KW-1185">Reference proteome</keyword>
<proteinExistence type="predicted"/>
<accession>A0A8J8NJN7</accession>
<dbReference type="Proteomes" id="UP000785679">
    <property type="component" value="Unassembled WGS sequence"/>
</dbReference>
<protein>
    <submittedName>
        <fullName evidence="1">Uncharacterized protein</fullName>
    </submittedName>
</protein>